<sequence length="197" mass="22707">MYYRFLIPGLLLFALSICEYYNRTSLSYPIGGRISRTVGQMDIFIMFGSLLSILAVPVIVYFLYNFQYYNLGTAPSYLLSYGVLALSFINGYYLSYYYGTYKQNMNKFSYITPLRYALFILLFTPVISEYFCGAKYFCAFPITLMYVIGVFTKSFTRNYKKPVNIFFFVFGIVALIYLGMNMQNLITNVSVNSNVGA</sequence>
<dbReference type="OMA" id="ALSICEY"/>
<dbReference type="Proteomes" id="UP000011185">
    <property type="component" value="Unassembled WGS sequence"/>
</dbReference>
<accession>L7JYY9</accession>
<evidence type="ECO:0000313" key="2">
    <source>
        <dbReference type="EMBL" id="ELQ76251.1"/>
    </source>
</evidence>
<keyword evidence="1" id="KW-0472">Membrane</keyword>
<keyword evidence="1" id="KW-1133">Transmembrane helix</keyword>
<name>L7JYY9_TRAHO</name>
<organism evidence="2 3">
    <name type="scientific">Trachipleistophora hominis</name>
    <name type="common">Microsporidian parasite</name>
    <dbReference type="NCBI Taxonomy" id="72359"/>
    <lineage>
        <taxon>Eukaryota</taxon>
        <taxon>Fungi</taxon>
        <taxon>Fungi incertae sedis</taxon>
        <taxon>Microsporidia</taxon>
        <taxon>Pleistophoridae</taxon>
        <taxon>Trachipleistophora</taxon>
    </lineage>
</organism>
<dbReference type="HOGENOM" id="CLU_1171379_0_0_1"/>
<feature type="transmembrane region" description="Helical" evidence="1">
    <location>
        <begin position="76"/>
        <end position="96"/>
    </location>
</feature>
<dbReference type="OrthoDB" id="10388253at2759"/>
<proteinExistence type="predicted"/>
<feature type="transmembrane region" description="Helical" evidence="1">
    <location>
        <begin position="108"/>
        <end position="127"/>
    </location>
</feature>
<feature type="transmembrane region" description="Helical" evidence="1">
    <location>
        <begin position="133"/>
        <end position="151"/>
    </location>
</feature>
<reference evidence="2 3" key="1">
    <citation type="journal article" date="2012" name="PLoS Pathog.">
        <title>The genome of the obligate intracellular parasite Trachipleistophora hominis: new insights into microsporidian genome dynamics and reductive evolution.</title>
        <authorList>
            <person name="Heinz E."/>
            <person name="Williams T.A."/>
            <person name="Nakjang S."/>
            <person name="Noel C.J."/>
            <person name="Swan D.C."/>
            <person name="Goldberg A.V."/>
            <person name="Harris S.R."/>
            <person name="Weinmaier T."/>
            <person name="Markert S."/>
            <person name="Becher D."/>
            <person name="Bernhardt J."/>
            <person name="Dagan T."/>
            <person name="Hacker C."/>
            <person name="Lucocq J.M."/>
            <person name="Schweder T."/>
            <person name="Rattei T."/>
            <person name="Hall N."/>
            <person name="Hirt R.P."/>
            <person name="Embley T.M."/>
        </authorList>
    </citation>
    <scope>NUCLEOTIDE SEQUENCE [LARGE SCALE GENOMIC DNA]</scope>
</reference>
<feature type="transmembrane region" description="Helical" evidence="1">
    <location>
        <begin position="43"/>
        <end position="64"/>
    </location>
</feature>
<dbReference type="AlphaFoldDB" id="L7JYY9"/>
<protein>
    <submittedName>
        <fullName evidence="2">Putative transporter</fullName>
    </submittedName>
</protein>
<dbReference type="EMBL" id="JH993858">
    <property type="protein sequence ID" value="ELQ76251.1"/>
    <property type="molecule type" value="Genomic_DNA"/>
</dbReference>
<dbReference type="VEuPathDB" id="MicrosporidiaDB:THOM_0761"/>
<gene>
    <name evidence="2" type="ORF">THOM_0761</name>
</gene>
<dbReference type="InParanoid" id="L7JYY9"/>
<feature type="transmembrane region" description="Helical" evidence="1">
    <location>
        <begin position="163"/>
        <end position="180"/>
    </location>
</feature>
<keyword evidence="3" id="KW-1185">Reference proteome</keyword>
<evidence type="ECO:0000256" key="1">
    <source>
        <dbReference type="SAM" id="Phobius"/>
    </source>
</evidence>
<keyword evidence="1" id="KW-0812">Transmembrane</keyword>
<feature type="transmembrane region" description="Helical" evidence="1">
    <location>
        <begin position="6"/>
        <end position="22"/>
    </location>
</feature>
<evidence type="ECO:0000313" key="3">
    <source>
        <dbReference type="Proteomes" id="UP000011185"/>
    </source>
</evidence>